<evidence type="ECO:0000313" key="2">
    <source>
        <dbReference type="Proteomes" id="UP000823775"/>
    </source>
</evidence>
<sequence length="82" mass="8969">MLPEGNELCVQTFFRPSLHGTDVVNIHPTLETLVILNASSDDGTSLPNDAALLPVQAMSRYVHRESNCLSVTGRNCLPTNLY</sequence>
<name>A0ABS8TIF2_DATST</name>
<accession>A0ABS8TIF2</accession>
<keyword evidence="2" id="KW-1185">Reference proteome</keyword>
<gene>
    <name evidence="1" type="ORF">HAX54_011634</name>
</gene>
<evidence type="ECO:0000313" key="1">
    <source>
        <dbReference type="EMBL" id="MCD7471299.1"/>
    </source>
</evidence>
<dbReference type="EMBL" id="JACEIK010001665">
    <property type="protein sequence ID" value="MCD7471299.1"/>
    <property type="molecule type" value="Genomic_DNA"/>
</dbReference>
<protein>
    <submittedName>
        <fullName evidence="1">Uncharacterized protein</fullName>
    </submittedName>
</protein>
<dbReference type="Proteomes" id="UP000823775">
    <property type="component" value="Unassembled WGS sequence"/>
</dbReference>
<comment type="caution">
    <text evidence="1">The sequence shown here is derived from an EMBL/GenBank/DDBJ whole genome shotgun (WGS) entry which is preliminary data.</text>
</comment>
<organism evidence="1 2">
    <name type="scientific">Datura stramonium</name>
    <name type="common">Jimsonweed</name>
    <name type="synonym">Common thornapple</name>
    <dbReference type="NCBI Taxonomy" id="4076"/>
    <lineage>
        <taxon>Eukaryota</taxon>
        <taxon>Viridiplantae</taxon>
        <taxon>Streptophyta</taxon>
        <taxon>Embryophyta</taxon>
        <taxon>Tracheophyta</taxon>
        <taxon>Spermatophyta</taxon>
        <taxon>Magnoliopsida</taxon>
        <taxon>eudicotyledons</taxon>
        <taxon>Gunneridae</taxon>
        <taxon>Pentapetalae</taxon>
        <taxon>asterids</taxon>
        <taxon>lamiids</taxon>
        <taxon>Solanales</taxon>
        <taxon>Solanaceae</taxon>
        <taxon>Solanoideae</taxon>
        <taxon>Datureae</taxon>
        <taxon>Datura</taxon>
    </lineage>
</organism>
<reference evidence="1 2" key="1">
    <citation type="journal article" date="2021" name="BMC Genomics">
        <title>Datura genome reveals duplications of psychoactive alkaloid biosynthetic genes and high mutation rate following tissue culture.</title>
        <authorList>
            <person name="Rajewski A."/>
            <person name="Carter-House D."/>
            <person name="Stajich J."/>
            <person name="Litt A."/>
        </authorList>
    </citation>
    <scope>NUCLEOTIDE SEQUENCE [LARGE SCALE GENOMIC DNA]</scope>
    <source>
        <strain evidence="1">AR-01</strain>
    </source>
</reference>
<proteinExistence type="predicted"/>